<dbReference type="Gene3D" id="3.30.590.10">
    <property type="entry name" value="Glutamine synthetase/guanido kinase, catalytic domain"/>
    <property type="match status" value="1"/>
</dbReference>
<reference evidence="5 6" key="1">
    <citation type="submission" date="2016-06" db="EMBL/GenBank/DDBJ databases">
        <title>Complete genome sequence of a deep-branching marine Gamma Proteobacterium Woeseia oceani type strain XK5.</title>
        <authorList>
            <person name="Mu D."/>
            <person name="Du Z."/>
        </authorList>
    </citation>
    <scope>NUCLEOTIDE SEQUENCE [LARGE SCALE GENOMIC DNA]</scope>
    <source>
        <strain evidence="5 6">XK5</strain>
    </source>
</reference>
<dbReference type="EMBL" id="CP016268">
    <property type="protein sequence ID" value="ANO50759.1"/>
    <property type="molecule type" value="Genomic_DNA"/>
</dbReference>
<evidence type="ECO:0000259" key="4">
    <source>
        <dbReference type="PROSITE" id="PS51987"/>
    </source>
</evidence>
<dbReference type="KEGG" id="woc:BA177_05660"/>
<proteinExistence type="inferred from homology"/>
<organism evidence="5 6">
    <name type="scientific">Woeseia oceani</name>
    <dbReference type="NCBI Taxonomy" id="1548547"/>
    <lineage>
        <taxon>Bacteria</taxon>
        <taxon>Pseudomonadati</taxon>
        <taxon>Pseudomonadota</taxon>
        <taxon>Gammaproteobacteria</taxon>
        <taxon>Woeseiales</taxon>
        <taxon>Woeseiaceae</taxon>
        <taxon>Woeseia</taxon>
    </lineage>
</organism>
<dbReference type="PROSITE" id="PS51987">
    <property type="entry name" value="GS_CATALYTIC"/>
    <property type="match status" value="1"/>
</dbReference>
<keyword evidence="1" id="KW-0436">Ligase</keyword>
<accession>A0A193LEE5</accession>
<dbReference type="AlphaFoldDB" id="A0A193LEE5"/>
<dbReference type="Gene3D" id="3.10.20.70">
    <property type="entry name" value="Glutamine synthetase, N-terminal domain"/>
    <property type="match status" value="1"/>
</dbReference>
<dbReference type="SUPFAM" id="SSF54368">
    <property type="entry name" value="Glutamine synthetase, N-terminal domain"/>
    <property type="match status" value="1"/>
</dbReference>
<comment type="similarity">
    <text evidence="2 3">Belongs to the glutamine synthetase family.</text>
</comment>
<evidence type="ECO:0000313" key="6">
    <source>
        <dbReference type="Proteomes" id="UP000092695"/>
    </source>
</evidence>
<feature type="domain" description="GS catalytic" evidence="4">
    <location>
        <begin position="110"/>
        <end position="443"/>
    </location>
</feature>
<sequence>MDDKELFQNWFREHKTEDLEAFVPDMAGAARGKLLPADKFGRGEMKLPEGIFAQTVSGNYVVNKSNIEDRDMLLVPDFATLRPVPWASDPAASVFMDCQRKDGSPVNTSPRQVLKNIVKLYSDKGWTPVVAPEVEFYLLNPHSDANAEVEPPEGRLGRTETAKQPYSIDTMNDFDPFINDVYLYCEEQGISIDTLSQEMGPAQFEINFLHGDPITLADQVFLFKRTIREAAIKHEMHATFLARPMSEEAGSALHIHQSVIDKDGENIFSNSDGSASELFYSYIAGLQRYVPEALLMFAPYPNSYRRFLSYWASPINLDWAVDNRTVGLRVPDSAPAARRVENRLAGADVNPYLAIAATLACGYLGMTEGLSPTEETTGSAYDKPFGLHRHMFSAIEAFESSDALRATLGDSFVSLYTALKYEEVTEFEQIVTPWEREVLMFNV</sequence>
<protein>
    <submittedName>
        <fullName evidence="5">Glutamine synthetase</fullName>
    </submittedName>
</protein>
<keyword evidence="6" id="KW-1185">Reference proteome</keyword>
<dbReference type="InterPro" id="IPR008146">
    <property type="entry name" value="Gln_synth_cat_dom"/>
</dbReference>
<dbReference type="PANTHER" id="PTHR43785">
    <property type="entry name" value="GAMMA-GLUTAMYLPUTRESCINE SYNTHETASE"/>
    <property type="match status" value="1"/>
</dbReference>
<dbReference type="PANTHER" id="PTHR43785:SF3">
    <property type="entry name" value="GS CATALYTIC DOMAIN-CONTAINING PROTEIN"/>
    <property type="match status" value="1"/>
</dbReference>
<dbReference type="InterPro" id="IPR036651">
    <property type="entry name" value="Gln_synt_N_sf"/>
</dbReference>
<evidence type="ECO:0000256" key="3">
    <source>
        <dbReference type="RuleBase" id="RU000384"/>
    </source>
</evidence>
<dbReference type="GO" id="GO:0006542">
    <property type="term" value="P:glutamine biosynthetic process"/>
    <property type="evidence" value="ECO:0007669"/>
    <property type="project" value="InterPro"/>
</dbReference>
<dbReference type="SUPFAM" id="SSF55931">
    <property type="entry name" value="Glutamine synthetase/guanido kinase"/>
    <property type="match status" value="1"/>
</dbReference>
<dbReference type="InterPro" id="IPR014746">
    <property type="entry name" value="Gln_synth/guanido_kin_cat_dom"/>
</dbReference>
<evidence type="ECO:0000256" key="2">
    <source>
        <dbReference type="PROSITE-ProRule" id="PRU01331"/>
    </source>
</evidence>
<evidence type="ECO:0000313" key="5">
    <source>
        <dbReference type="EMBL" id="ANO50759.1"/>
    </source>
</evidence>
<dbReference type="Proteomes" id="UP000092695">
    <property type="component" value="Chromosome"/>
</dbReference>
<dbReference type="GO" id="GO:0006598">
    <property type="term" value="P:polyamine catabolic process"/>
    <property type="evidence" value="ECO:0007669"/>
    <property type="project" value="TreeGrafter"/>
</dbReference>
<dbReference type="SMART" id="SM01230">
    <property type="entry name" value="Gln-synt_C"/>
    <property type="match status" value="1"/>
</dbReference>
<gene>
    <name evidence="5" type="ORF">BA177_05660</name>
</gene>
<name>A0A193LEE5_9GAMM</name>
<dbReference type="GO" id="GO:0004356">
    <property type="term" value="F:glutamine synthetase activity"/>
    <property type="evidence" value="ECO:0007669"/>
    <property type="project" value="InterPro"/>
</dbReference>
<dbReference type="Pfam" id="PF00120">
    <property type="entry name" value="Gln-synt_C"/>
    <property type="match status" value="1"/>
</dbReference>
<dbReference type="STRING" id="1548547.BA177_05660"/>
<evidence type="ECO:0000256" key="1">
    <source>
        <dbReference type="ARBA" id="ARBA00022598"/>
    </source>
</evidence>